<keyword evidence="7" id="KW-1133">Transmembrane helix</keyword>
<dbReference type="InterPro" id="IPR046906">
    <property type="entry name" value="Mab-21_HhH/H2TH-like"/>
</dbReference>
<dbReference type="PANTHER" id="PTHR10656:SF42">
    <property type="entry name" value="CYCLIC GMP-AMP SYNTHASE-LIKE PROTEIN-RELATED"/>
    <property type="match status" value="1"/>
</dbReference>
<name>A0AAD9L3C9_RIDPI</name>
<evidence type="ECO:0000256" key="3">
    <source>
        <dbReference type="ARBA" id="ARBA00022679"/>
    </source>
</evidence>
<comment type="cofactor">
    <cofactor evidence="1">
        <name>Mg(2+)</name>
        <dbReference type="ChEBI" id="CHEBI:18420"/>
    </cofactor>
</comment>
<keyword evidence="7" id="KW-0472">Membrane</keyword>
<dbReference type="InterPro" id="IPR024810">
    <property type="entry name" value="MAB21L/cGLR"/>
</dbReference>
<feature type="transmembrane region" description="Helical" evidence="7">
    <location>
        <begin position="12"/>
        <end position="31"/>
    </location>
</feature>
<keyword evidence="3" id="KW-0808">Transferase</keyword>
<dbReference type="Gene3D" id="3.30.460.90">
    <property type="match status" value="1"/>
</dbReference>
<dbReference type="AlphaFoldDB" id="A0AAD9L3C9"/>
<dbReference type="Proteomes" id="UP001209878">
    <property type="component" value="Unassembled WGS sequence"/>
</dbReference>
<keyword evidence="5" id="KW-0479">Metal-binding</keyword>
<feature type="transmembrane region" description="Helical" evidence="7">
    <location>
        <begin position="43"/>
        <end position="63"/>
    </location>
</feature>
<evidence type="ECO:0000256" key="2">
    <source>
        <dbReference type="ARBA" id="ARBA00008307"/>
    </source>
</evidence>
<evidence type="ECO:0000313" key="9">
    <source>
        <dbReference type="EMBL" id="KAK2182613.1"/>
    </source>
</evidence>
<reference evidence="9" key="1">
    <citation type="journal article" date="2023" name="Mol. Biol. Evol.">
        <title>Third-Generation Sequencing Reveals the Adaptive Role of the Epigenome in Three Deep-Sea Polychaetes.</title>
        <authorList>
            <person name="Perez M."/>
            <person name="Aroh O."/>
            <person name="Sun Y."/>
            <person name="Lan Y."/>
            <person name="Juniper S.K."/>
            <person name="Young C.R."/>
            <person name="Angers B."/>
            <person name="Qian P.Y."/>
        </authorList>
    </citation>
    <scope>NUCLEOTIDE SEQUENCE</scope>
    <source>
        <strain evidence="9">R07B-5</strain>
    </source>
</reference>
<evidence type="ECO:0000256" key="4">
    <source>
        <dbReference type="ARBA" id="ARBA00022695"/>
    </source>
</evidence>
<evidence type="ECO:0000256" key="1">
    <source>
        <dbReference type="ARBA" id="ARBA00001946"/>
    </source>
</evidence>
<gene>
    <name evidence="9" type="ORF">NP493_345g00024</name>
</gene>
<keyword evidence="7" id="KW-0812">Transmembrane</keyword>
<keyword evidence="4" id="KW-0548">Nucleotidyltransferase</keyword>
<keyword evidence="6" id="KW-0460">Magnesium</keyword>
<accession>A0AAD9L3C9</accession>
<evidence type="ECO:0000256" key="6">
    <source>
        <dbReference type="ARBA" id="ARBA00022842"/>
    </source>
</evidence>
<dbReference type="EMBL" id="JAODUO010000345">
    <property type="protein sequence ID" value="KAK2182613.1"/>
    <property type="molecule type" value="Genomic_DNA"/>
</dbReference>
<sequence>MEFTSFPQQRNASLVLLGVCFLTGHPMAYGGRPEKEKKGGPGIGTLLGMGVAAALGAGILYGATKLHDYLSDEEKAAKKLSDDEEECTTEKSGYSYEVKVPECKHSDQPELDAKAENLHDGLESFYKQHVVDTVEDEISNETLTVIDDVVEMFRREYNKRRDVVGRVDEGSTAAMLRRTATVDGEDEFDVRIPIVLGRKRWKVVESCPGWLMLRARVGSDNLKLCATPDGYLSTTEMLGIFHGVCESLSKCENTQEYVITTDDAAKLVVEFAGWDTLKMNLLPQLVIDSKCLLADPVTEGGDDDDASKRWRQDFFLQEQQLLQGSAATSCVNKCLHIVSSVCHRNSHLDMITDGMLRTVMLRVLEEEDDWSEQSLPERFIDFFICLERYLLTGNLPQYFLPTVNLFDQLQPSTVDELKRYVSGIIGMHRFHELLKNVD</sequence>
<keyword evidence="10" id="KW-1185">Reference proteome</keyword>
<protein>
    <recommendedName>
        <fullName evidence="8">Mab-21-like HhH/H2TH-like domain-containing protein</fullName>
    </recommendedName>
</protein>
<evidence type="ECO:0000256" key="5">
    <source>
        <dbReference type="ARBA" id="ARBA00022723"/>
    </source>
</evidence>
<feature type="domain" description="Mab-21-like HhH/H2TH-like" evidence="8">
    <location>
        <begin position="330"/>
        <end position="421"/>
    </location>
</feature>
<dbReference type="Pfam" id="PF20266">
    <property type="entry name" value="Mab-21_C"/>
    <property type="match status" value="1"/>
</dbReference>
<dbReference type="SMART" id="SM01265">
    <property type="entry name" value="Mab-21"/>
    <property type="match status" value="1"/>
</dbReference>
<comment type="similarity">
    <text evidence="2">Belongs to the mab-21 family.</text>
</comment>
<proteinExistence type="inferred from homology"/>
<evidence type="ECO:0000313" key="10">
    <source>
        <dbReference type="Proteomes" id="UP001209878"/>
    </source>
</evidence>
<dbReference type="PANTHER" id="PTHR10656">
    <property type="entry name" value="CELL FATE DETERMINING PROTEIN MAB21-RELATED"/>
    <property type="match status" value="1"/>
</dbReference>
<dbReference type="GO" id="GO:0046872">
    <property type="term" value="F:metal ion binding"/>
    <property type="evidence" value="ECO:0007669"/>
    <property type="project" value="UniProtKB-KW"/>
</dbReference>
<dbReference type="GO" id="GO:0016779">
    <property type="term" value="F:nucleotidyltransferase activity"/>
    <property type="evidence" value="ECO:0007669"/>
    <property type="project" value="UniProtKB-KW"/>
</dbReference>
<comment type="caution">
    <text evidence="9">The sequence shown here is derived from an EMBL/GenBank/DDBJ whole genome shotgun (WGS) entry which is preliminary data.</text>
</comment>
<dbReference type="Gene3D" id="1.10.1410.40">
    <property type="match status" value="1"/>
</dbReference>
<evidence type="ECO:0000259" key="8">
    <source>
        <dbReference type="Pfam" id="PF20266"/>
    </source>
</evidence>
<evidence type="ECO:0000256" key="7">
    <source>
        <dbReference type="SAM" id="Phobius"/>
    </source>
</evidence>
<organism evidence="9 10">
    <name type="scientific">Ridgeia piscesae</name>
    <name type="common">Tubeworm</name>
    <dbReference type="NCBI Taxonomy" id="27915"/>
    <lineage>
        <taxon>Eukaryota</taxon>
        <taxon>Metazoa</taxon>
        <taxon>Spiralia</taxon>
        <taxon>Lophotrochozoa</taxon>
        <taxon>Annelida</taxon>
        <taxon>Polychaeta</taxon>
        <taxon>Sedentaria</taxon>
        <taxon>Canalipalpata</taxon>
        <taxon>Sabellida</taxon>
        <taxon>Siboglinidae</taxon>
        <taxon>Ridgeia</taxon>
    </lineage>
</organism>